<evidence type="ECO:0000259" key="1">
    <source>
        <dbReference type="Pfam" id="PF00583"/>
    </source>
</evidence>
<dbReference type="InterPro" id="IPR016181">
    <property type="entry name" value="Acyl_CoA_acyltransferase"/>
</dbReference>
<reference evidence="3" key="1">
    <citation type="submission" date="2016-10" db="EMBL/GenBank/DDBJ databases">
        <authorList>
            <person name="Varghese N."/>
            <person name="Submissions S."/>
        </authorList>
    </citation>
    <scope>NUCLEOTIDE SEQUENCE [LARGE SCALE GENOMIC DNA]</scope>
    <source>
        <strain evidence="3">CGMCC 1.10784</strain>
    </source>
</reference>
<name>A0A1I1Z1T3_9BACL</name>
<evidence type="ECO:0000313" key="2">
    <source>
        <dbReference type="EMBL" id="SFE25657.1"/>
    </source>
</evidence>
<organism evidence="2 3">
    <name type="scientific">Paenibacillus catalpae</name>
    <dbReference type="NCBI Taxonomy" id="1045775"/>
    <lineage>
        <taxon>Bacteria</taxon>
        <taxon>Bacillati</taxon>
        <taxon>Bacillota</taxon>
        <taxon>Bacilli</taxon>
        <taxon>Bacillales</taxon>
        <taxon>Paenibacillaceae</taxon>
        <taxon>Paenibacillus</taxon>
    </lineage>
</organism>
<proteinExistence type="predicted"/>
<dbReference type="AlphaFoldDB" id="A0A1I1Z1T3"/>
<dbReference type="GO" id="GO:0016747">
    <property type="term" value="F:acyltransferase activity, transferring groups other than amino-acyl groups"/>
    <property type="evidence" value="ECO:0007669"/>
    <property type="project" value="InterPro"/>
</dbReference>
<gene>
    <name evidence="2" type="ORF">SAMN05216378_2915</name>
</gene>
<dbReference type="InterPro" id="IPR000182">
    <property type="entry name" value="GNAT_dom"/>
</dbReference>
<dbReference type="Pfam" id="PF00583">
    <property type="entry name" value="Acetyltransf_1"/>
    <property type="match status" value="1"/>
</dbReference>
<dbReference type="Proteomes" id="UP000198855">
    <property type="component" value="Unassembled WGS sequence"/>
</dbReference>
<accession>A0A1I1Z1T3</accession>
<evidence type="ECO:0000313" key="3">
    <source>
        <dbReference type="Proteomes" id="UP000198855"/>
    </source>
</evidence>
<protein>
    <recommendedName>
        <fullName evidence="1">N-acetyltransferase domain-containing protein</fullName>
    </recommendedName>
</protein>
<dbReference type="Gene3D" id="3.40.630.30">
    <property type="match status" value="1"/>
</dbReference>
<feature type="domain" description="N-acetyltransferase" evidence="1">
    <location>
        <begin position="15"/>
        <end position="117"/>
    </location>
</feature>
<dbReference type="RefSeq" id="WP_091186068.1">
    <property type="nucleotide sequence ID" value="NZ_FOMT01000002.1"/>
</dbReference>
<dbReference type="STRING" id="1045775.SAMN05216378_2915"/>
<dbReference type="SUPFAM" id="SSF55729">
    <property type="entry name" value="Acyl-CoA N-acyltransferases (Nat)"/>
    <property type="match status" value="1"/>
</dbReference>
<dbReference type="EMBL" id="FOMT01000002">
    <property type="protein sequence ID" value="SFE25657.1"/>
    <property type="molecule type" value="Genomic_DNA"/>
</dbReference>
<dbReference type="OrthoDB" id="2843259at2"/>
<keyword evidence="3" id="KW-1185">Reference proteome</keyword>
<sequence>MFKSVKSEWELAVFNRIWISVWEEKGYELEHANQVVERYLAVSDEGQCVGTSEIKPYLPGLNEIDTVAPFHQHPKVIEDPTRVAEIDKIAVLQNYRGQQPISDLLSSAVYCAEKYNLRYFISLLEPVFYRALRITFHVPMEKVGGKRFYKGDDVIPVIFDMEAIYRNKQEFKWLAYPAAENFRPASRAMTAL</sequence>